<name>A0A161MM06_TRIIF</name>
<protein>
    <submittedName>
        <fullName evidence="1">Lian-aa1 retrotransposon protein</fullName>
    </submittedName>
</protein>
<dbReference type="EMBL" id="GEMB01002010">
    <property type="protein sequence ID" value="JAS01168.1"/>
    <property type="molecule type" value="Transcribed_RNA"/>
</dbReference>
<reference evidence="1" key="2">
    <citation type="journal article" date="2017" name="J. Med. Entomol.">
        <title>Transcriptome Analysis of the Triatoma infestans (Hemiptera: Reduviidae) Integument.</title>
        <authorList>
            <person name="Calderon-Fernandez G.M."/>
            <person name="Moriconi D.E."/>
            <person name="Dulbecco A.B."/>
            <person name="Juarez M.P."/>
        </authorList>
    </citation>
    <scope>NUCLEOTIDE SEQUENCE</scope>
    <source>
        <strain evidence="1">Int1</strain>
        <tissue evidence="1">Integument</tissue>
    </source>
</reference>
<proteinExistence type="predicted"/>
<accession>A0A161MM06</accession>
<sequence length="9" mass="920">MDSSLGIVV</sequence>
<organism evidence="1">
    <name type="scientific">Triatoma infestans</name>
    <name type="common">Assassin bug</name>
    <dbReference type="NCBI Taxonomy" id="30076"/>
    <lineage>
        <taxon>Eukaryota</taxon>
        <taxon>Metazoa</taxon>
        <taxon>Ecdysozoa</taxon>
        <taxon>Arthropoda</taxon>
        <taxon>Hexapoda</taxon>
        <taxon>Insecta</taxon>
        <taxon>Pterygota</taxon>
        <taxon>Neoptera</taxon>
        <taxon>Paraneoptera</taxon>
        <taxon>Hemiptera</taxon>
        <taxon>Heteroptera</taxon>
        <taxon>Panheteroptera</taxon>
        <taxon>Cimicomorpha</taxon>
        <taxon>Reduviidae</taxon>
        <taxon>Triatominae</taxon>
        <taxon>Triatoma</taxon>
    </lineage>
</organism>
<evidence type="ECO:0000313" key="1">
    <source>
        <dbReference type="EMBL" id="JAS01168.1"/>
    </source>
</evidence>
<reference evidence="1" key="1">
    <citation type="submission" date="2016-04" db="EMBL/GenBank/DDBJ databases">
        <authorList>
            <person name="Calderon-Fernandez G.M.Sr."/>
        </authorList>
    </citation>
    <scope>NUCLEOTIDE SEQUENCE</scope>
    <source>
        <strain evidence="1">Int1</strain>
        <tissue evidence="1">Integument</tissue>
    </source>
</reference>